<protein>
    <recommendedName>
        <fullName evidence="11">Potassium-transporting ATPase KdpC subunit</fullName>
    </recommendedName>
    <alternativeName>
        <fullName evidence="11">ATP phosphohydrolase [potassium-transporting] C chain</fullName>
    </alternativeName>
    <alternativeName>
        <fullName evidence="11">Potassium-binding and translocating subunit C</fullName>
    </alternativeName>
    <alternativeName>
        <fullName evidence="11">Potassium-translocating ATPase C chain</fullName>
    </alternativeName>
</protein>
<keyword evidence="4 11" id="KW-0812">Transmembrane</keyword>
<evidence type="ECO:0000256" key="10">
    <source>
        <dbReference type="ARBA" id="ARBA00023136"/>
    </source>
</evidence>
<evidence type="ECO:0000256" key="5">
    <source>
        <dbReference type="ARBA" id="ARBA00022741"/>
    </source>
</evidence>
<keyword evidence="1 11" id="KW-0813">Transport</keyword>
<organism evidence="12 13">
    <name type="scientific">Blautia argi</name>
    <dbReference type="NCBI Taxonomy" id="1912897"/>
    <lineage>
        <taxon>Bacteria</taxon>
        <taxon>Bacillati</taxon>
        <taxon>Bacillota</taxon>
        <taxon>Clostridia</taxon>
        <taxon>Lachnospirales</taxon>
        <taxon>Lachnospiraceae</taxon>
        <taxon>Blautia</taxon>
    </lineage>
</organism>
<dbReference type="OrthoDB" id="9809491at2"/>
<dbReference type="GO" id="GO:0008556">
    <property type="term" value="F:P-type potassium transmembrane transporter activity"/>
    <property type="evidence" value="ECO:0007669"/>
    <property type="project" value="InterPro"/>
</dbReference>
<evidence type="ECO:0000256" key="11">
    <source>
        <dbReference type="HAMAP-Rule" id="MF_00276"/>
    </source>
</evidence>
<keyword evidence="10 11" id="KW-0472">Membrane</keyword>
<evidence type="ECO:0000256" key="2">
    <source>
        <dbReference type="ARBA" id="ARBA00022475"/>
    </source>
</evidence>
<keyword evidence="2 11" id="KW-1003">Cell membrane</keyword>
<evidence type="ECO:0000256" key="4">
    <source>
        <dbReference type="ARBA" id="ARBA00022692"/>
    </source>
</evidence>
<keyword evidence="7 11" id="KW-0630">Potassium</keyword>
<gene>
    <name evidence="11" type="primary">kdpC</name>
    <name evidence="12" type="ORF">DQQ01_11020</name>
</gene>
<sequence length="217" mass="23499">MKKFIKSAGKMLGFSVVLMLLCSFCYPLALTGVSQLTMKEKANGSLVDKEGNLVSDAGDAVGSALIGQDFTEDYYFKPRVSSVNYNTYTEEEKENGDYAGVSSGSFNYGNSNPDLKKRMEEDLEEFLSSHPGVKKEDIPSDLFTASGSGLDPHISPKAAKIQVAAVAEHSGLSREEIGKIVEKNTGHKVLGIFGEERVNVLKCNLDIAEAMGILDEE</sequence>
<reference evidence="13" key="1">
    <citation type="submission" date="2018-06" db="EMBL/GenBank/DDBJ databases">
        <title>Description of Blautia argi sp. nov., a new anaerobic isolated from dog feces.</title>
        <authorList>
            <person name="Chang Y.-H."/>
            <person name="Paek J."/>
            <person name="Shin Y."/>
        </authorList>
    </citation>
    <scope>NUCLEOTIDE SEQUENCE [LARGE SCALE GENOMIC DNA]</scope>
    <source>
        <strain evidence="13">KCTC 15426</strain>
    </source>
</reference>
<evidence type="ECO:0000256" key="3">
    <source>
        <dbReference type="ARBA" id="ARBA00022538"/>
    </source>
</evidence>
<accession>A0A2Z4UCK4</accession>
<keyword evidence="6 11" id="KW-0067">ATP-binding</keyword>
<comment type="subunit">
    <text evidence="11">The system is composed of three essential subunits: KdpA, KdpB and KdpC.</text>
</comment>
<comment type="subcellular location">
    <subcellularLocation>
        <location evidence="11">Cell membrane</location>
        <topology evidence="11">Single-pass membrane protein</topology>
    </subcellularLocation>
</comment>
<evidence type="ECO:0000313" key="13">
    <source>
        <dbReference type="Proteomes" id="UP000250003"/>
    </source>
</evidence>
<dbReference type="KEGG" id="blau:DQQ01_11020"/>
<keyword evidence="13" id="KW-1185">Reference proteome</keyword>
<keyword evidence="8 11" id="KW-1133">Transmembrane helix</keyword>
<keyword evidence="3 11" id="KW-0633">Potassium transport</keyword>
<dbReference type="EMBL" id="CP030280">
    <property type="protein sequence ID" value="AWY98594.1"/>
    <property type="molecule type" value="Genomic_DNA"/>
</dbReference>
<dbReference type="RefSeq" id="WP_111920081.1">
    <property type="nucleotide sequence ID" value="NZ_CAUWHR010000009.1"/>
</dbReference>
<evidence type="ECO:0000256" key="1">
    <source>
        <dbReference type="ARBA" id="ARBA00022448"/>
    </source>
</evidence>
<proteinExistence type="inferred from homology"/>
<dbReference type="AlphaFoldDB" id="A0A2Z4UCK4"/>
<dbReference type="PIRSF" id="PIRSF001296">
    <property type="entry name" value="K_ATPase_KdpC"/>
    <property type="match status" value="1"/>
</dbReference>
<keyword evidence="5 11" id="KW-0547">Nucleotide-binding</keyword>
<dbReference type="PANTHER" id="PTHR30042">
    <property type="entry name" value="POTASSIUM-TRANSPORTING ATPASE C CHAIN"/>
    <property type="match status" value="1"/>
</dbReference>
<evidence type="ECO:0000256" key="7">
    <source>
        <dbReference type="ARBA" id="ARBA00022958"/>
    </source>
</evidence>
<dbReference type="PANTHER" id="PTHR30042:SF2">
    <property type="entry name" value="POTASSIUM-TRANSPORTING ATPASE KDPC SUBUNIT"/>
    <property type="match status" value="1"/>
</dbReference>
<keyword evidence="9 11" id="KW-0406">Ion transport</keyword>
<dbReference type="Pfam" id="PF02669">
    <property type="entry name" value="KdpC"/>
    <property type="match status" value="1"/>
</dbReference>
<dbReference type="HAMAP" id="MF_00276">
    <property type="entry name" value="KdpC"/>
    <property type="match status" value="1"/>
</dbReference>
<dbReference type="GO" id="GO:0005524">
    <property type="term" value="F:ATP binding"/>
    <property type="evidence" value="ECO:0007669"/>
    <property type="project" value="UniProtKB-UniRule"/>
</dbReference>
<evidence type="ECO:0000256" key="8">
    <source>
        <dbReference type="ARBA" id="ARBA00022989"/>
    </source>
</evidence>
<name>A0A2Z4UCK4_9FIRM</name>
<comment type="similarity">
    <text evidence="11">Belongs to the KdpC family.</text>
</comment>
<evidence type="ECO:0000256" key="9">
    <source>
        <dbReference type="ARBA" id="ARBA00023065"/>
    </source>
</evidence>
<dbReference type="Proteomes" id="UP000250003">
    <property type="component" value="Chromosome"/>
</dbReference>
<dbReference type="InterPro" id="IPR003820">
    <property type="entry name" value="KdpC"/>
</dbReference>
<evidence type="ECO:0000256" key="6">
    <source>
        <dbReference type="ARBA" id="ARBA00022840"/>
    </source>
</evidence>
<evidence type="ECO:0000313" key="12">
    <source>
        <dbReference type="EMBL" id="AWY98594.1"/>
    </source>
</evidence>
<comment type="function">
    <text evidence="11">Part of the high-affinity ATP-driven potassium transport (or Kdp) system, which catalyzes the hydrolysis of ATP coupled with the electrogenic transport of potassium into the cytoplasm. This subunit acts as a catalytic chaperone that increases the ATP-binding affinity of the ATP-hydrolyzing subunit KdpB by the formation of a transient KdpB/KdpC/ATP ternary complex.</text>
</comment>
<dbReference type="GO" id="GO:0005886">
    <property type="term" value="C:plasma membrane"/>
    <property type="evidence" value="ECO:0007669"/>
    <property type="project" value="UniProtKB-SubCell"/>
</dbReference>